<keyword evidence="2" id="KW-0732">Signal</keyword>
<accession>A0A1U7CY99</accession>
<feature type="signal peptide" evidence="2">
    <location>
        <begin position="1"/>
        <end position="26"/>
    </location>
</feature>
<name>A0A1U7CY99_9BACT</name>
<evidence type="ECO:0000256" key="2">
    <source>
        <dbReference type="SAM" id="SignalP"/>
    </source>
</evidence>
<gene>
    <name evidence="3" type="ORF">BSF38_05452</name>
</gene>
<protein>
    <submittedName>
        <fullName evidence="3">Uncharacterized protein</fullName>
    </submittedName>
</protein>
<dbReference type="AlphaFoldDB" id="A0A1U7CY99"/>
<evidence type="ECO:0000313" key="4">
    <source>
        <dbReference type="Proteomes" id="UP000186309"/>
    </source>
</evidence>
<feature type="chain" id="PRO_5012662531" evidence="2">
    <location>
        <begin position="27"/>
        <end position="389"/>
    </location>
</feature>
<evidence type="ECO:0000313" key="3">
    <source>
        <dbReference type="EMBL" id="APW63868.1"/>
    </source>
</evidence>
<sequence length="389" mass="41399">MPGPRRRIAFLVCACFVTLPPPPAPADEFDRLGDADLSRPVIQKHARKQAGLNFRELAALPAVLRDARSSLLIVVTDQGNVARLIASPGFRKAPGDPNKLTPTLVVDRFETRDPANRAAPLARGKDAWLFDGFGYDLDAGQVVPVDMGADVRFVASGSDDGRLIPVGKAELFVVESLPPAPKASADRPSEGRVVRPADYNGSYRLAANGVWSGLLELKVDPEGVVTGNYRSDSGGAPHPVTGKTTGDHGVEFTVTFPRTRQDYSGWLWGEGKNVIAGSVTMINQTFSFVAVREGATASLATLGLKIAPGKPEARALTLDESGENFLIDADPATHPLSDLAELLKADLDATVVVKAPGAIAFERVRRFVQAIEDAGARSVRLAPIDRASP</sequence>
<dbReference type="OrthoDB" id="210515at2"/>
<dbReference type="RefSeq" id="WP_076350172.1">
    <property type="nucleotide sequence ID" value="NZ_CP019082.1"/>
</dbReference>
<keyword evidence="4" id="KW-1185">Reference proteome</keyword>
<dbReference type="EMBL" id="CP019082">
    <property type="protein sequence ID" value="APW63868.1"/>
    <property type="molecule type" value="Genomic_DNA"/>
</dbReference>
<organism evidence="3 4">
    <name type="scientific">Paludisphaera borealis</name>
    <dbReference type="NCBI Taxonomy" id="1387353"/>
    <lineage>
        <taxon>Bacteria</taxon>
        <taxon>Pseudomonadati</taxon>
        <taxon>Planctomycetota</taxon>
        <taxon>Planctomycetia</taxon>
        <taxon>Isosphaerales</taxon>
        <taxon>Isosphaeraceae</taxon>
        <taxon>Paludisphaera</taxon>
    </lineage>
</organism>
<reference evidence="4" key="1">
    <citation type="submission" date="2016-12" db="EMBL/GenBank/DDBJ databases">
        <title>Comparative genomics of four Isosphaeraceae planctomycetes: a common pool of plasmids and glycoside hydrolase genes.</title>
        <authorList>
            <person name="Ivanova A."/>
        </authorList>
    </citation>
    <scope>NUCLEOTIDE SEQUENCE [LARGE SCALE GENOMIC DNA]</scope>
    <source>
        <strain evidence="4">PX4</strain>
    </source>
</reference>
<evidence type="ECO:0000256" key="1">
    <source>
        <dbReference type="SAM" id="MobiDB-lite"/>
    </source>
</evidence>
<dbReference type="KEGG" id="pbor:BSF38_05452"/>
<proteinExistence type="predicted"/>
<feature type="region of interest" description="Disordered" evidence="1">
    <location>
        <begin position="228"/>
        <end position="249"/>
    </location>
</feature>
<dbReference type="Proteomes" id="UP000186309">
    <property type="component" value="Chromosome"/>
</dbReference>